<evidence type="ECO:0000313" key="6">
    <source>
        <dbReference type="EMBL" id="OAT77570.1"/>
    </source>
</evidence>
<evidence type="ECO:0000256" key="2">
    <source>
        <dbReference type="ARBA" id="ARBA00023015"/>
    </source>
</evidence>
<dbReference type="PROSITE" id="PS50931">
    <property type="entry name" value="HTH_LYSR"/>
    <property type="match status" value="1"/>
</dbReference>
<dbReference type="InterPro" id="IPR005119">
    <property type="entry name" value="LysR_subst-bd"/>
</dbReference>
<keyword evidence="3" id="KW-0238">DNA-binding</keyword>
<protein>
    <submittedName>
        <fullName evidence="6">LysR family transcriptional regulator</fullName>
    </submittedName>
</protein>
<comment type="caution">
    <text evidence="6">The sequence shown here is derived from an EMBL/GenBank/DDBJ whole genome shotgun (WGS) entry which is preliminary data.</text>
</comment>
<dbReference type="Pfam" id="PF03466">
    <property type="entry name" value="LysR_substrate"/>
    <property type="match status" value="1"/>
</dbReference>
<dbReference type="Pfam" id="PF00126">
    <property type="entry name" value="HTH_1"/>
    <property type="match status" value="1"/>
</dbReference>
<gene>
    <name evidence="6" type="ORF">A9B99_21235</name>
</gene>
<evidence type="ECO:0000256" key="4">
    <source>
        <dbReference type="ARBA" id="ARBA00023163"/>
    </source>
</evidence>
<keyword evidence="4" id="KW-0804">Transcription</keyword>
<dbReference type="RefSeq" id="WP_064596804.1">
    <property type="nucleotide sequence ID" value="NZ_JBDJAE010000026.1"/>
</dbReference>
<name>A0A1B7L5J4_9ENTR</name>
<dbReference type="STRING" id="1691903.A9B99_21235"/>
<keyword evidence="7" id="KW-1185">Reference proteome</keyword>
<dbReference type="Gene3D" id="3.40.190.10">
    <property type="entry name" value="Periplasmic binding protein-like II"/>
    <property type="match status" value="2"/>
</dbReference>
<sequence length="319" mass="35978">MESINESDFSRIDLNLLVVLLVMYQVRSVTQAANRLYLGQPAVSAALKRLREMFNDPLFVRTSQGMAPTPRAEKLVQQFAPLMQGLHRAIFTPEHFDPASDSRSFTIGMSDWVEHWLMPELVAELSACAPHITIKVVVTDPWQAVPLMEQQQADLAVTVGNETSRDLTRENIACAGFSSLWDYRQIPCNGPLTLDTFLRYEHVLVSYRGASESALDNELQQRGRARRVRYVTPNFSALPLLLRRLPLFATVPQGLVHSWCELYGLQAAPVPVNMPDYTLSLLWHNARHEDPASRWLRATVRECITSKLAAQSARVTRPG</sequence>
<evidence type="ECO:0000313" key="7">
    <source>
        <dbReference type="Proteomes" id="UP000078225"/>
    </source>
</evidence>
<dbReference type="EMBL" id="LYRP01000007">
    <property type="protein sequence ID" value="OAT77570.1"/>
    <property type="molecule type" value="Genomic_DNA"/>
</dbReference>
<dbReference type="GO" id="GO:0003700">
    <property type="term" value="F:DNA-binding transcription factor activity"/>
    <property type="evidence" value="ECO:0007669"/>
    <property type="project" value="InterPro"/>
</dbReference>
<dbReference type="OrthoDB" id="8557381at2"/>
<proteinExistence type="inferred from homology"/>
<dbReference type="SUPFAM" id="SSF46785">
    <property type="entry name" value="Winged helix' DNA-binding domain"/>
    <property type="match status" value="1"/>
</dbReference>
<dbReference type="PRINTS" id="PR00039">
    <property type="entry name" value="HTHLYSR"/>
</dbReference>
<evidence type="ECO:0000256" key="1">
    <source>
        <dbReference type="ARBA" id="ARBA00009437"/>
    </source>
</evidence>
<dbReference type="Proteomes" id="UP000078225">
    <property type="component" value="Unassembled WGS sequence"/>
</dbReference>
<dbReference type="InterPro" id="IPR050389">
    <property type="entry name" value="LysR-type_TF"/>
</dbReference>
<dbReference type="AlphaFoldDB" id="A0A1B7L5J4"/>
<dbReference type="InterPro" id="IPR000847">
    <property type="entry name" value="LysR_HTH_N"/>
</dbReference>
<organism evidence="6 7">
    <name type="scientific">Mangrovibacter phragmitis</name>
    <dbReference type="NCBI Taxonomy" id="1691903"/>
    <lineage>
        <taxon>Bacteria</taxon>
        <taxon>Pseudomonadati</taxon>
        <taxon>Pseudomonadota</taxon>
        <taxon>Gammaproteobacteria</taxon>
        <taxon>Enterobacterales</taxon>
        <taxon>Enterobacteriaceae</taxon>
        <taxon>Mangrovibacter</taxon>
    </lineage>
</organism>
<evidence type="ECO:0000256" key="3">
    <source>
        <dbReference type="ARBA" id="ARBA00023125"/>
    </source>
</evidence>
<feature type="domain" description="HTH lysR-type" evidence="5">
    <location>
        <begin position="12"/>
        <end position="69"/>
    </location>
</feature>
<dbReference type="Gene3D" id="1.10.10.10">
    <property type="entry name" value="Winged helix-like DNA-binding domain superfamily/Winged helix DNA-binding domain"/>
    <property type="match status" value="1"/>
</dbReference>
<accession>A0A1B7L5J4</accession>
<dbReference type="PANTHER" id="PTHR30118:SF15">
    <property type="entry name" value="TRANSCRIPTIONAL REGULATORY PROTEIN"/>
    <property type="match status" value="1"/>
</dbReference>
<dbReference type="GO" id="GO:0003677">
    <property type="term" value="F:DNA binding"/>
    <property type="evidence" value="ECO:0007669"/>
    <property type="project" value="UniProtKB-KW"/>
</dbReference>
<dbReference type="InterPro" id="IPR036388">
    <property type="entry name" value="WH-like_DNA-bd_sf"/>
</dbReference>
<keyword evidence="2" id="KW-0805">Transcription regulation</keyword>
<dbReference type="SUPFAM" id="SSF53850">
    <property type="entry name" value="Periplasmic binding protein-like II"/>
    <property type="match status" value="1"/>
</dbReference>
<evidence type="ECO:0000259" key="5">
    <source>
        <dbReference type="PROSITE" id="PS50931"/>
    </source>
</evidence>
<comment type="similarity">
    <text evidence="1">Belongs to the LysR transcriptional regulatory family.</text>
</comment>
<dbReference type="InterPro" id="IPR036390">
    <property type="entry name" value="WH_DNA-bd_sf"/>
</dbReference>
<reference evidence="7" key="1">
    <citation type="submission" date="2016-05" db="EMBL/GenBank/DDBJ databases">
        <authorList>
            <person name="Behera P."/>
            <person name="Vaishampayan P."/>
            <person name="Singh N."/>
            <person name="Raina V."/>
            <person name="Suar M."/>
            <person name="Pattnaik A."/>
            <person name="Rastogi G."/>
        </authorList>
    </citation>
    <scope>NUCLEOTIDE SEQUENCE [LARGE SCALE GENOMIC DNA]</scope>
    <source>
        <strain evidence="7">MP23</strain>
    </source>
</reference>
<dbReference type="PANTHER" id="PTHR30118">
    <property type="entry name" value="HTH-TYPE TRANSCRIPTIONAL REGULATOR LEUO-RELATED"/>
    <property type="match status" value="1"/>
</dbReference>